<evidence type="ECO:0000259" key="4">
    <source>
        <dbReference type="Pfam" id="PF03936"/>
    </source>
</evidence>
<dbReference type="Pfam" id="PF03936">
    <property type="entry name" value="Terpene_synth_C"/>
    <property type="match status" value="1"/>
</dbReference>
<comment type="caution">
    <text evidence="5">The sequence shown here is derived from an EMBL/GenBank/DDBJ whole genome shotgun (WGS) entry which is preliminary data.</text>
</comment>
<dbReference type="EMBL" id="LWDX02074556">
    <property type="protein sequence ID" value="OEL13124.1"/>
    <property type="molecule type" value="Genomic_DNA"/>
</dbReference>
<dbReference type="InterPro" id="IPR036965">
    <property type="entry name" value="Terpene_synth_N_sf"/>
</dbReference>
<dbReference type="Gene3D" id="1.10.600.10">
    <property type="entry name" value="Farnesyl Diphosphate Synthase"/>
    <property type="match status" value="1"/>
</dbReference>
<dbReference type="PANTHER" id="PTHR31225:SF228">
    <property type="entry name" value="ALPHA-TERPINEOL SYNTHASE, CHLOROPLASTIC"/>
    <property type="match status" value="1"/>
</dbReference>
<feature type="domain" description="Terpene synthase metal-binding" evidence="4">
    <location>
        <begin position="340"/>
        <end position="411"/>
    </location>
</feature>
<feature type="region of interest" description="Disordered" evidence="2">
    <location>
        <begin position="17"/>
        <end position="47"/>
    </location>
</feature>
<dbReference type="GO" id="GO:0010333">
    <property type="term" value="F:terpene synthase activity"/>
    <property type="evidence" value="ECO:0007669"/>
    <property type="project" value="InterPro"/>
</dbReference>
<accession>A0A1E5UJS3</accession>
<keyword evidence="6" id="KW-1185">Reference proteome</keyword>
<protein>
    <submittedName>
        <fullName evidence="5">Beta-sesquiphellandrene synthase</fullName>
    </submittedName>
</protein>
<dbReference type="SUPFAM" id="SSF48576">
    <property type="entry name" value="Terpenoid synthases"/>
    <property type="match status" value="1"/>
</dbReference>
<dbReference type="STRING" id="888268.A0A1E5UJS3"/>
<dbReference type="InterPro" id="IPR008930">
    <property type="entry name" value="Terpenoid_cyclase/PrenylTrfase"/>
</dbReference>
<dbReference type="Pfam" id="PF01397">
    <property type="entry name" value="Terpene_synth"/>
    <property type="match status" value="1"/>
</dbReference>
<dbReference type="InterPro" id="IPR005630">
    <property type="entry name" value="Terpene_synthase_metal-bd"/>
</dbReference>
<sequence length="426" mass="48413">MTSSTYTAFLPMTLTPSSCHHSRGSRPAVEASPAAPSPILPGAVASSPPGKQMLLVRQVPTGHGWRHPSLVWTTRATGGVVATANTNAKNQPKEREDRASRNISTFHPSIWGDFFLTFSSPLASSAQQQTWMSQRADQLKEEVAKLIAASGTCSLYQRIHLIDVLEHLCLDYLFDEEINDVLTQLKNADVSGCDLQTVAMWFYLLRKHGYRVSPDVFATFRDDQGKFAANNPRDLMCLYNAAYLRMHGEIILDEAISFTTKCLESIVPYMEGSLLANEIKCALEIPLPRRVRIYEAKSYMSAYRKHTEGDELIIELAKLNSNLIQLQHQQELNMITRWWNDLEVQSRLSFARDRVVECYFWIVGVYFEPRYSRGRIILSKVLAIVSILDDTYDVYGTLQECELFTKCIERFVFSSDRLKLKSLFTK</sequence>
<evidence type="ECO:0000313" key="5">
    <source>
        <dbReference type="EMBL" id="OEL13124.1"/>
    </source>
</evidence>
<dbReference type="SUPFAM" id="SSF48239">
    <property type="entry name" value="Terpenoid cyclases/Protein prenyltransferases"/>
    <property type="match status" value="1"/>
</dbReference>
<dbReference type="Gene3D" id="1.50.10.130">
    <property type="entry name" value="Terpene synthase, N-terminal domain"/>
    <property type="match status" value="1"/>
</dbReference>
<feature type="domain" description="Terpene synthase N-terminal" evidence="3">
    <location>
        <begin position="110"/>
        <end position="283"/>
    </location>
</feature>
<name>A0A1E5UJS3_9POAL</name>
<feature type="compositionally biased region" description="Low complexity" evidence="2">
    <location>
        <begin position="25"/>
        <end position="34"/>
    </location>
</feature>
<evidence type="ECO:0000313" key="6">
    <source>
        <dbReference type="Proteomes" id="UP000095767"/>
    </source>
</evidence>
<dbReference type="InterPro" id="IPR008949">
    <property type="entry name" value="Isoprenoid_synthase_dom_sf"/>
</dbReference>
<dbReference type="PANTHER" id="PTHR31225">
    <property type="entry name" value="OS04G0344100 PROTEIN-RELATED"/>
    <property type="match status" value="1"/>
</dbReference>
<reference evidence="5 6" key="1">
    <citation type="submission" date="2016-09" db="EMBL/GenBank/DDBJ databases">
        <title>The draft genome of Dichanthelium oligosanthes: A C3 panicoid grass species.</title>
        <authorList>
            <person name="Studer A.J."/>
            <person name="Schnable J.C."/>
            <person name="Brutnell T.P."/>
        </authorList>
    </citation>
    <scope>NUCLEOTIDE SEQUENCE [LARGE SCALE GENOMIC DNA]</scope>
    <source>
        <strain evidence="6">cv. Kellogg 1175</strain>
        <tissue evidence="5">Leaf</tissue>
    </source>
</reference>
<dbReference type="InterPro" id="IPR050148">
    <property type="entry name" value="Terpene_synthase-like"/>
</dbReference>
<dbReference type="GO" id="GO:0016114">
    <property type="term" value="P:terpenoid biosynthetic process"/>
    <property type="evidence" value="ECO:0007669"/>
    <property type="project" value="InterPro"/>
</dbReference>
<dbReference type="Proteomes" id="UP000095767">
    <property type="component" value="Unassembled WGS sequence"/>
</dbReference>
<organism evidence="5 6">
    <name type="scientific">Dichanthelium oligosanthes</name>
    <dbReference type="NCBI Taxonomy" id="888268"/>
    <lineage>
        <taxon>Eukaryota</taxon>
        <taxon>Viridiplantae</taxon>
        <taxon>Streptophyta</taxon>
        <taxon>Embryophyta</taxon>
        <taxon>Tracheophyta</taxon>
        <taxon>Spermatophyta</taxon>
        <taxon>Magnoliopsida</taxon>
        <taxon>Liliopsida</taxon>
        <taxon>Poales</taxon>
        <taxon>Poaceae</taxon>
        <taxon>PACMAD clade</taxon>
        <taxon>Panicoideae</taxon>
        <taxon>Panicodae</taxon>
        <taxon>Paniceae</taxon>
        <taxon>Dichantheliinae</taxon>
        <taxon>Dichanthelium</taxon>
    </lineage>
</organism>
<gene>
    <name evidence="5" type="ORF">BAE44_0025857</name>
</gene>
<dbReference type="OrthoDB" id="1877784at2759"/>
<dbReference type="AlphaFoldDB" id="A0A1E5UJS3"/>
<evidence type="ECO:0000256" key="1">
    <source>
        <dbReference type="ARBA" id="ARBA00022723"/>
    </source>
</evidence>
<dbReference type="GO" id="GO:0000287">
    <property type="term" value="F:magnesium ion binding"/>
    <property type="evidence" value="ECO:0007669"/>
    <property type="project" value="InterPro"/>
</dbReference>
<evidence type="ECO:0000256" key="2">
    <source>
        <dbReference type="SAM" id="MobiDB-lite"/>
    </source>
</evidence>
<dbReference type="InterPro" id="IPR001906">
    <property type="entry name" value="Terpene_synth_N"/>
</dbReference>
<evidence type="ECO:0000259" key="3">
    <source>
        <dbReference type="Pfam" id="PF01397"/>
    </source>
</evidence>
<proteinExistence type="predicted"/>
<keyword evidence="1" id="KW-0479">Metal-binding</keyword>